<dbReference type="PANTHER" id="PTHR22997">
    <property type="entry name" value="PIH1 DOMAIN-CONTAINING PROTEIN 1"/>
    <property type="match status" value="1"/>
</dbReference>
<feature type="compositionally biased region" description="Low complexity" evidence="3">
    <location>
        <begin position="225"/>
        <end position="241"/>
    </location>
</feature>
<feature type="compositionally biased region" description="Polar residues" evidence="3">
    <location>
        <begin position="242"/>
        <end position="253"/>
    </location>
</feature>
<evidence type="ECO:0000256" key="3">
    <source>
        <dbReference type="SAM" id="MobiDB-lite"/>
    </source>
</evidence>
<dbReference type="EMBL" id="BMAT01001639">
    <property type="protein sequence ID" value="GFR89683.1"/>
    <property type="molecule type" value="Genomic_DNA"/>
</dbReference>
<dbReference type="AlphaFoldDB" id="A0AAV4GVZ9"/>
<dbReference type="Pfam" id="PF18201">
    <property type="entry name" value="PIH1_CS"/>
    <property type="match status" value="1"/>
</dbReference>
<dbReference type="InterPro" id="IPR050734">
    <property type="entry name" value="PIH1/Kintoun_subfamily"/>
</dbReference>
<comment type="similarity">
    <text evidence="1">Belongs to the PIH1 family.</text>
</comment>
<evidence type="ECO:0000256" key="1">
    <source>
        <dbReference type="ARBA" id="ARBA00008511"/>
    </source>
</evidence>
<feature type="domain" description="PIH1 N-terminal" evidence="4">
    <location>
        <begin position="47"/>
        <end position="171"/>
    </location>
</feature>
<name>A0AAV4GVZ9_9GAST</name>
<dbReference type="GO" id="GO:1990904">
    <property type="term" value="C:ribonucleoprotein complex"/>
    <property type="evidence" value="ECO:0007669"/>
    <property type="project" value="TreeGrafter"/>
</dbReference>
<dbReference type="PANTHER" id="PTHR22997:SF6">
    <property type="entry name" value="PIH1 DOMAIN-CONTAINING PROTEIN 2"/>
    <property type="match status" value="1"/>
</dbReference>
<feature type="domain" description="PIH1D1/2/3 CS-like" evidence="5">
    <location>
        <begin position="301"/>
        <end position="367"/>
    </location>
</feature>
<evidence type="ECO:0000259" key="4">
    <source>
        <dbReference type="Pfam" id="PF08190"/>
    </source>
</evidence>
<dbReference type="GO" id="GO:0006364">
    <property type="term" value="P:rRNA processing"/>
    <property type="evidence" value="ECO:0007669"/>
    <property type="project" value="TreeGrafter"/>
</dbReference>
<dbReference type="GO" id="GO:0097255">
    <property type="term" value="C:R2TP complex"/>
    <property type="evidence" value="ECO:0007669"/>
    <property type="project" value="TreeGrafter"/>
</dbReference>
<evidence type="ECO:0000259" key="5">
    <source>
        <dbReference type="Pfam" id="PF18201"/>
    </source>
</evidence>
<dbReference type="Proteomes" id="UP000762676">
    <property type="component" value="Unassembled WGS sequence"/>
</dbReference>
<evidence type="ECO:0000313" key="7">
    <source>
        <dbReference type="Proteomes" id="UP000762676"/>
    </source>
</evidence>
<protein>
    <recommendedName>
        <fullName evidence="2">PIH1 domain-containing protein 2</fullName>
    </recommendedName>
</protein>
<reference evidence="6 7" key="1">
    <citation type="journal article" date="2021" name="Elife">
        <title>Chloroplast acquisition without the gene transfer in kleptoplastic sea slugs, Plakobranchus ocellatus.</title>
        <authorList>
            <person name="Maeda T."/>
            <person name="Takahashi S."/>
            <person name="Yoshida T."/>
            <person name="Shimamura S."/>
            <person name="Takaki Y."/>
            <person name="Nagai Y."/>
            <person name="Toyoda A."/>
            <person name="Suzuki Y."/>
            <person name="Arimoto A."/>
            <person name="Ishii H."/>
            <person name="Satoh N."/>
            <person name="Nishiyama T."/>
            <person name="Hasebe M."/>
            <person name="Maruyama T."/>
            <person name="Minagawa J."/>
            <person name="Obokata J."/>
            <person name="Shigenobu S."/>
        </authorList>
    </citation>
    <scope>NUCLEOTIDE SEQUENCE [LARGE SCALE GENOMIC DNA]</scope>
</reference>
<dbReference type="GO" id="GO:0000492">
    <property type="term" value="P:box C/D snoRNP assembly"/>
    <property type="evidence" value="ECO:0007669"/>
    <property type="project" value="TreeGrafter"/>
</dbReference>
<organism evidence="6 7">
    <name type="scientific">Elysia marginata</name>
    <dbReference type="NCBI Taxonomy" id="1093978"/>
    <lineage>
        <taxon>Eukaryota</taxon>
        <taxon>Metazoa</taxon>
        <taxon>Spiralia</taxon>
        <taxon>Lophotrochozoa</taxon>
        <taxon>Mollusca</taxon>
        <taxon>Gastropoda</taxon>
        <taxon>Heterobranchia</taxon>
        <taxon>Euthyneura</taxon>
        <taxon>Panpulmonata</taxon>
        <taxon>Sacoglossa</taxon>
        <taxon>Placobranchoidea</taxon>
        <taxon>Plakobranchidae</taxon>
        <taxon>Elysia</taxon>
    </lineage>
</organism>
<accession>A0AAV4GVZ9</accession>
<dbReference type="InterPro" id="IPR012981">
    <property type="entry name" value="PIH1_N"/>
</dbReference>
<dbReference type="Pfam" id="PF08190">
    <property type="entry name" value="PIH1"/>
    <property type="match status" value="1"/>
</dbReference>
<gene>
    <name evidence="6" type="ORF">ElyMa_000800100</name>
</gene>
<feature type="region of interest" description="Disordered" evidence="3">
    <location>
        <begin position="224"/>
        <end position="254"/>
    </location>
</feature>
<sequence length="368" mass="40287">MDNFTPDGMSTQAQQIWAMLDDMAENDPAAYRKFIDRQMKDGKEYLAPPDPHMCVQVKLLESSKAPKDLFINFLEWKRVPEPKSPQDPVPVSGAPITQEKDTTGSFALTSVAFNPKVLEQFGRNCTNPTDADTLVQLALDYIENEQKVKLARTYTVFPAITPYKGDLEMVRLCFTKAFQKNNNKKGRGGGDVGNLSKDVEEMEKTFGPLSSKEKDSLLTQLSNISMSSSPSSSPGKGSGPSNASQASGVSDPQNGIRIPGLSGSYIQAGSKNTVNNLIQEISEDKISPVPPKYTLESEGSNLVLKVDLPGVKSVSECDLDISEDDIRLVVAGRHDWIIKLPSIIDEDRATARFSKKLSVLTLTMPIIL</sequence>
<dbReference type="GO" id="GO:0005737">
    <property type="term" value="C:cytoplasm"/>
    <property type="evidence" value="ECO:0007669"/>
    <property type="project" value="TreeGrafter"/>
</dbReference>
<proteinExistence type="inferred from homology"/>
<evidence type="ECO:0000256" key="2">
    <source>
        <dbReference type="ARBA" id="ARBA00040541"/>
    </source>
</evidence>
<dbReference type="CDD" id="cd06464">
    <property type="entry name" value="ACD_sHsps-like"/>
    <property type="match status" value="1"/>
</dbReference>
<evidence type="ECO:0000313" key="6">
    <source>
        <dbReference type="EMBL" id="GFR89683.1"/>
    </source>
</evidence>
<keyword evidence="7" id="KW-1185">Reference proteome</keyword>
<comment type="caution">
    <text evidence="6">The sequence shown here is derived from an EMBL/GenBank/DDBJ whole genome shotgun (WGS) entry which is preliminary data.</text>
</comment>
<dbReference type="InterPro" id="IPR041442">
    <property type="entry name" value="PIH1D1/2/3_CS-like"/>
</dbReference>